<sequence>MDRRLQQCAPYSMLASLKRIVNRTPASPPTPVKIPDIQLHHGKKRIDNFSWMEQLDHPDLVGYIQAENEQVLM</sequence>
<name>A0A077WY31_9FUNG</name>
<organism evidence="1">
    <name type="scientific">Lichtheimia ramosa</name>
    <dbReference type="NCBI Taxonomy" id="688394"/>
    <lineage>
        <taxon>Eukaryota</taxon>
        <taxon>Fungi</taxon>
        <taxon>Fungi incertae sedis</taxon>
        <taxon>Mucoromycota</taxon>
        <taxon>Mucoromycotina</taxon>
        <taxon>Mucoromycetes</taxon>
        <taxon>Mucorales</taxon>
        <taxon>Lichtheimiaceae</taxon>
        <taxon>Lichtheimia</taxon>
    </lineage>
</organism>
<dbReference type="SUPFAM" id="SSF50993">
    <property type="entry name" value="Peptidase/esterase 'gauge' domain"/>
    <property type="match status" value="1"/>
</dbReference>
<dbReference type="AlphaFoldDB" id="A0A077WY31"/>
<evidence type="ECO:0008006" key="2">
    <source>
        <dbReference type="Google" id="ProtNLM"/>
    </source>
</evidence>
<dbReference type="EMBL" id="LK023357">
    <property type="protein sequence ID" value="CDS12175.1"/>
    <property type="molecule type" value="Genomic_DNA"/>
</dbReference>
<accession>A0A077WY31</accession>
<proteinExistence type="predicted"/>
<reference evidence="1" key="1">
    <citation type="journal article" date="2014" name="Genome Announc.">
        <title>De novo whole-genome sequence and genome annotation of Lichtheimia ramosa.</title>
        <authorList>
            <person name="Linde J."/>
            <person name="Schwartze V."/>
            <person name="Binder U."/>
            <person name="Lass-Florl C."/>
            <person name="Voigt K."/>
            <person name="Horn F."/>
        </authorList>
    </citation>
    <scope>NUCLEOTIDE SEQUENCE</scope>
    <source>
        <strain evidence="1">JMRC FSU:6197</strain>
    </source>
</reference>
<protein>
    <recommendedName>
        <fullName evidence="2">Peptidase S9A N-terminal domain-containing protein</fullName>
    </recommendedName>
</protein>
<evidence type="ECO:0000313" key="1">
    <source>
        <dbReference type="EMBL" id="CDS12175.1"/>
    </source>
</evidence>
<gene>
    <name evidence="1" type="ORF">LRAMOSA04370</name>
</gene>